<reference evidence="1 2" key="2">
    <citation type="journal article" date="2011" name="J. Bacteriol.">
        <title>Complete genome sequence of strain HTCC2503T of Parvularcula bermudensis, the type species of the order "Parvularculales" in the class Alphaproteobacteria.</title>
        <authorList>
            <person name="Oh H.M."/>
            <person name="Kang I."/>
            <person name="Vergin K.L."/>
            <person name="Kang D."/>
            <person name="Rhee K.H."/>
            <person name="Giovannoni S.J."/>
            <person name="Cho J.C."/>
        </authorList>
    </citation>
    <scope>NUCLEOTIDE SEQUENCE [LARGE SCALE GENOMIC DNA]</scope>
    <source>
        <strain evidence="2">ATCC BAA-594 / HTCC2503 / KCTC 12087</strain>
    </source>
</reference>
<evidence type="ECO:0000313" key="1">
    <source>
        <dbReference type="EMBL" id="ADM10112.1"/>
    </source>
</evidence>
<evidence type="ECO:0000313" key="2">
    <source>
        <dbReference type="Proteomes" id="UP000001302"/>
    </source>
</evidence>
<reference evidence="2" key="1">
    <citation type="submission" date="2010-08" db="EMBL/GenBank/DDBJ databases">
        <title>Genome sequence of Parvularcula bermudensis HTCC2503.</title>
        <authorList>
            <person name="Kang D.-M."/>
            <person name="Oh H.-M."/>
            <person name="Cho J.-C."/>
        </authorList>
    </citation>
    <scope>NUCLEOTIDE SEQUENCE [LARGE SCALE GENOMIC DNA]</scope>
    <source>
        <strain evidence="2">ATCC BAA-594 / HTCC2503 / KCTC 12087</strain>
    </source>
</reference>
<organism evidence="1 2">
    <name type="scientific">Parvularcula bermudensis (strain ATCC BAA-594 / HTCC2503 / KCTC 12087)</name>
    <dbReference type="NCBI Taxonomy" id="314260"/>
    <lineage>
        <taxon>Bacteria</taxon>
        <taxon>Pseudomonadati</taxon>
        <taxon>Pseudomonadota</taxon>
        <taxon>Alphaproteobacteria</taxon>
        <taxon>Parvularculales</taxon>
        <taxon>Parvularculaceae</taxon>
        <taxon>Parvularcula</taxon>
    </lineage>
</organism>
<dbReference type="EMBL" id="CP002156">
    <property type="protein sequence ID" value="ADM10112.1"/>
    <property type="molecule type" value="Genomic_DNA"/>
</dbReference>
<name>E0TFZ3_PARBH</name>
<gene>
    <name evidence="1" type="ordered locus">PB2503_10304</name>
</gene>
<accession>E0TFZ3</accession>
<sequence>MGLCGVLTMSSRAFKTTGGAHHDRLISDLPYRFVSIIAIGDMVGDRGVQELMKKFSFGFALLSVLVLIPACGGPKTEDGVSYTAKSAADVQEVCREMLALDIGVSNLGGLPERTKREVVKTCCGEAKKSAANLSDTERAFLWYKWKAFDNINQTPNAVAEYRSIEDALAGDLTTPQRIAAAVVQPQTAQCVSREVREKASR</sequence>
<protein>
    <submittedName>
        <fullName evidence="1">Uncharacterized protein</fullName>
    </submittedName>
</protein>
<dbReference type="KEGG" id="pbr:PB2503_10304"/>
<dbReference type="HOGENOM" id="CLU_1359307_0_0_5"/>
<dbReference type="AlphaFoldDB" id="E0TFZ3"/>
<keyword evidence="2" id="KW-1185">Reference proteome</keyword>
<proteinExistence type="predicted"/>
<dbReference type="Proteomes" id="UP000001302">
    <property type="component" value="Chromosome"/>
</dbReference>